<dbReference type="InterPro" id="IPR051719">
    <property type="entry name" value="CASTOR_mTORC1"/>
</dbReference>
<gene>
    <name evidence="3" type="primary">MPUL0A12350</name>
    <name evidence="3" type="ORF">METSCH_A12350</name>
</gene>
<feature type="compositionally biased region" description="Polar residues" evidence="1">
    <location>
        <begin position="103"/>
        <end position="121"/>
    </location>
</feature>
<dbReference type="Gene3D" id="3.30.2130.10">
    <property type="entry name" value="VC0802-like"/>
    <property type="match status" value="1"/>
</dbReference>
<feature type="domain" description="CASTOR ACT" evidence="2">
    <location>
        <begin position="184"/>
        <end position="245"/>
    </location>
</feature>
<evidence type="ECO:0000313" key="3">
    <source>
        <dbReference type="EMBL" id="QBM86590.1"/>
    </source>
</evidence>
<feature type="region of interest" description="Disordered" evidence="1">
    <location>
        <begin position="98"/>
        <end position="121"/>
    </location>
</feature>
<dbReference type="PANTHER" id="PTHR31131:SF6">
    <property type="entry name" value="CASTOR ACT DOMAIN-CONTAINING PROTEIN"/>
    <property type="match status" value="1"/>
</dbReference>
<evidence type="ECO:0000313" key="4">
    <source>
        <dbReference type="Proteomes" id="UP000292447"/>
    </source>
</evidence>
<dbReference type="Proteomes" id="UP000292447">
    <property type="component" value="Chromosome I"/>
</dbReference>
<name>A0A4P6XHE7_9ASCO</name>
<reference evidence="4" key="1">
    <citation type="submission" date="2019-03" db="EMBL/GenBank/DDBJ databases">
        <title>Snf2 controls pulcherriminic acid biosynthesis and connects pigmentation and antifungal activity of the yeast Metschnikowia pulcherrima.</title>
        <authorList>
            <person name="Gore-Lloyd D."/>
            <person name="Sumann I."/>
            <person name="Brachmann A.O."/>
            <person name="Schneeberger K."/>
            <person name="Ortiz-Merino R.A."/>
            <person name="Moreno-Beltran M."/>
            <person name="Schlaefli M."/>
            <person name="Kirner P."/>
            <person name="Santos Kron A."/>
            <person name="Wolfe K.H."/>
            <person name="Piel J."/>
            <person name="Ahrens C.H."/>
            <person name="Henk D."/>
            <person name="Freimoser F.M."/>
        </authorList>
    </citation>
    <scope>NUCLEOTIDE SEQUENCE [LARGE SCALE GENOMIC DNA]</scope>
    <source>
        <strain evidence="4">APC 1.2</strain>
    </source>
</reference>
<keyword evidence="4" id="KW-1185">Reference proteome</keyword>
<dbReference type="EMBL" id="CP034456">
    <property type="protein sequence ID" value="QBM86590.1"/>
    <property type="molecule type" value="Genomic_DNA"/>
</dbReference>
<organism evidence="3 4">
    <name type="scientific">Metschnikowia aff. pulcherrima</name>
    <dbReference type="NCBI Taxonomy" id="2163413"/>
    <lineage>
        <taxon>Eukaryota</taxon>
        <taxon>Fungi</taxon>
        <taxon>Dikarya</taxon>
        <taxon>Ascomycota</taxon>
        <taxon>Saccharomycotina</taxon>
        <taxon>Pichiomycetes</taxon>
        <taxon>Metschnikowiaceae</taxon>
        <taxon>Metschnikowia</taxon>
    </lineage>
</organism>
<dbReference type="InterPro" id="IPR027795">
    <property type="entry name" value="CASTOR_ACT_dom"/>
</dbReference>
<accession>A0A4P6XHE7</accession>
<dbReference type="GO" id="GO:0006520">
    <property type="term" value="P:amino acid metabolic process"/>
    <property type="evidence" value="ECO:0007669"/>
    <property type="project" value="UniProtKB-ARBA"/>
</dbReference>
<evidence type="ECO:0000259" key="2">
    <source>
        <dbReference type="Pfam" id="PF13840"/>
    </source>
</evidence>
<sequence>MSGQVYLNPSRLSILSIPRDKVWLFSSAILKLLHQEAQQTPQSSFKPEADFNGSLSDELLDQESDCSSVSSSYDSDDINKLTASGLSDMSISKRNALKKNVSRTDNSSKGGPAESSTDSLTELSNEANFTDPLLVADEDHHFFHIAYTPSECTIIAPSLTISLLFDELLLICQQLGYEDVILLEKPYLNLQVDSEGEYNNSAKILELTKPLSQHNISLFFLSTHFTNIVLIPYDLKDKVIEILSENDFVFSDVSNSYILNKNFSYLAESLGIHHEQDSTTSQGTGSIKTLADANITPQIHRKVKLLLTGARPGEVKQSILKASQTIAASAVPDYFAITRSSFSEISLILPGSLRQRARMGFDFRSIIGSALDVIIPVAVDLSKLPIDSAGIVAGLASSLWDSVRSIEEPSMERFDMNYLSMARSAVVLIPQENLAVVTQMVRDMKLHLREK</sequence>
<dbReference type="InterPro" id="IPR045865">
    <property type="entry name" value="ACT-like_dom_sf"/>
</dbReference>
<dbReference type="GO" id="GO:0046394">
    <property type="term" value="P:carboxylic acid biosynthetic process"/>
    <property type="evidence" value="ECO:0007669"/>
    <property type="project" value="UniProtKB-ARBA"/>
</dbReference>
<dbReference type="STRING" id="2163413.A0A4P6XHE7"/>
<dbReference type="AlphaFoldDB" id="A0A4P6XHE7"/>
<dbReference type="SUPFAM" id="SSF55021">
    <property type="entry name" value="ACT-like"/>
    <property type="match status" value="1"/>
</dbReference>
<evidence type="ECO:0000256" key="1">
    <source>
        <dbReference type="SAM" id="MobiDB-lite"/>
    </source>
</evidence>
<dbReference type="PANTHER" id="PTHR31131">
    <property type="entry name" value="CHROMOSOME 1, WHOLE GENOME SHOTGUN SEQUENCE"/>
    <property type="match status" value="1"/>
</dbReference>
<dbReference type="Pfam" id="PF13840">
    <property type="entry name" value="ACT_7"/>
    <property type="match status" value="1"/>
</dbReference>
<protein>
    <submittedName>
        <fullName evidence="3">ACT domain-containing protein</fullName>
    </submittedName>
</protein>
<proteinExistence type="predicted"/>